<dbReference type="SUPFAM" id="SSF116726">
    <property type="entry name" value="TrkA C-terminal domain-like"/>
    <property type="match status" value="2"/>
</dbReference>
<keyword evidence="2" id="KW-0813">Transport</keyword>
<feature type="transmembrane region" description="Helical" evidence="7">
    <location>
        <begin position="446"/>
        <end position="466"/>
    </location>
</feature>
<reference evidence="9 10" key="1">
    <citation type="submission" date="2022-04" db="EMBL/GenBank/DDBJ databases">
        <title>Halobacillus sp. isolated from saltern.</title>
        <authorList>
            <person name="Won M."/>
            <person name="Lee C.-M."/>
            <person name="Woen H.-Y."/>
            <person name="Kwon S.-W."/>
        </authorList>
    </citation>
    <scope>NUCLEOTIDE SEQUENCE [LARGE SCALE GENOMIC DNA]</scope>
    <source>
        <strain evidence="9 10">SSBR10-3</strain>
    </source>
</reference>
<dbReference type="Proteomes" id="UP000831787">
    <property type="component" value="Chromosome"/>
</dbReference>
<feature type="transmembrane region" description="Helical" evidence="7">
    <location>
        <begin position="174"/>
        <end position="194"/>
    </location>
</feature>
<evidence type="ECO:0000256" key="4">
    <source>
        <dbReference type="ARBA" id="ARBA00022737"/>
    </source>
</evidence>
<evidence type="ECO:0000259" key="8">
    <source>
        <dbReference type="PROSITE" id="PS51202"/>
    </source>
</evidence>
<evidence type="ECO:0000256" key="7">
    <source>
        <dbReference type="SAM" id="Phobius"/>
    </source>
</evidence>
<accession>A0ABY4ELS4</accession>
<feature type="transmembrane region" description="Helical" evidence="7">
    <location>
        <begin position="529"/>
        <end position="550"/>
    </location>
</feature>
<proteinExistence type="predicted"/>
<dbReference type="PANTHER" id="PTHR43652:SF2">
    <property type="entry name" value="BASIC AMINO ACID ANTIPORTER YFCC-RELATED"/>
    <property type="match status" value="1"/>
</dbReference>
<sequence>MTIQMVIVVSAILLMLLGLFFELARPDLLVFSTLFLFLMLGFVTPDQALIGFSNQGMLTIALLFIVAGVFEKSGLVDRLMSNFLAKSQTHRGALARLVIPISAFSAFLNNTPIVVTLTPIIRRWASEHKVSPSKFLLPLSYAAIMGGTMTLMGTSTNLVIHGLLLGFGEKGFSFFQLAIVGIPITLAGVVYLILFGPKILPDHRSLIERINENTKDYLSEMLVTEAFPYLNQTVEDASLRNLKGLYLIEIIRGPKKISPVTRDTVIQNGDRLIFTGMISTIADLQKRKGLQLDTGTDLSLDDLKNGNTTLQEIVVSHQSSLLGKSIKKSRFRESYDAAVMAVHRNDERVQGKIGDIVPKAGDLLLVVAGKEFERKSTEQKDFYLTSAVDHPSFYDNESKGWFSLGLLLLMISLVTLQWLSIFKAMVITVGVLLITKMISPREAKTAVQFQVLLLIASALGIGNVIIKTGTADWIANHLVTSLEPLGVLAILITIYILTNLFTELITNNAAAVIMFPIAYEVAADSGIDPMGMAILVAIAASASFLSPIGYQTNLIVYGPGGYRFKDYIKTGLPLTIMVMFITVSIIYFRYV</sequence>
<feature type="transmembrane region" description="Helical" evidence="7">
    <location>
        <begin position="141"/>
        <end position="167"/>
    </location>
</feature>
<dbReference type="PROSITE" id="PS01271">
    <property type="entry name" value="NA_SULFATE"/>
    <property type="match status" value="1"/>
</dbReference>
<feature type="domain" description="RCK C-terminal" evidence="8">
    <location>
        <begin position="205"/>
        <end position="290"/>
    </location>
</feature>
<evidence type="ECO:0000256" key="3">
    <source>
        <dbReference type="ARBA" id="ARBA00022692"/>
    </source>
</evidence>
<dbReference type="EMBL" id="CP095073">
    <property type="protein sequence ID" value="UOQ45400.1"/>
    <property type="molecule type" value="Genomic_DNA"/>
</dbReference>
<dbReference type="PROSITE" id="PS51202">
    <property type="entry name" value="RCK_C"/>
    <property type="match status" value="2"/>
</dbReference>
<feature type="transmembrane region" description="Helical" evidence="7">
    <location>
        <begin position="97"/>
        <end position="121"/>
    </location>
</feature>
<keyword evidence="4" id="KW-0677">Repeat</keyword>
<dbReference type="RefSeq" id="WP_244712096.1">
    <property type="nucleotide sequence ID" value="NZ_CP095073.1"/>
</dbReference>
<gene>
    <name evidence="9" type="ORF">MUN89_05490</name>
</gene>
<keyword evidence="6 7" id="KW-0472">Membrane</keyword>
<comment type="subcellular location">
    <subcellularLocation>
        <location evidence="1">Membrane</location>
        <topology evidence="1">Multi-pass membrane protein</topology>
    </subcellularLocation>
</comment>
<dbReference type="InterPro" id="IPR004680">
    <property type="entry name" value="Cit_transptr-like_dom"/>
</dbReference>
<protein>
    <submittedName>
        <fullName evidence="9">SLC13 family permease</fullName>
    </submittedName>
</protein>
<keyword evidence="5 7" id="KW-1133">Transmembrane helix</keyword>
<evidence type="ECO:0000313" key="9">
    <source>
        <dbReference type="EMBL" id="UOQ45400.1"/>
    </source>
</evidence>
<dbReference type="PANTHER" id="PTHR43652">
    <property type="entry name" value="BASIC AMINO ACID ANTIPORTER YFCC-RELATED"/>
    <property type="match status" value="1"/>
</dbReference>
<dbReference type="InterPro" id="IPR031312">
    <property type="entry name" value="Na/sul_symport_CS"/>
</dbReference>
<organism evidence="9 10">
    <name type="scientific">Halobacillus salinarum</name>
    <dbReference type="NCBI Taxonomy" id="2932257"/>
    <lineage>
        <taxon>Bacteria</taxon>
        <taxon>Bacillati</taxon>
        <taxon>Bacillota</taxon>
        <taxon>Bacilli</taxon>
        <taxon>Bacillales</taxon>
        <taxon>Bacillaceae</taxon>
        <taxon>Halobacillus</taxon>
    </lineage>
</organism>
<feature type="domain" description="RCK C-terminal" evidence="8">
    <location>
        <begin position="298"/>
        <end position="382"/>
    </location>
</feature>
<feature type="transmembrane region" description="Helical" evidence="7">
    <location>
        <begin position="57"/>
        <end position="76"/>
    </location>
</feature>
<keyword evidence="3 7" id="KW-0812">Transmembrane</keyword>
<feature type="transmembrane region" description="Helical" evidence="7">
    <location>
        <begin position="571"/>
        <end position="590"/>
    </location>
</feature>
<evidence type="ECO:0000256" key="5">
    <source>
        <dbReference type="ARBA" id="ARBA00022989"/>
    </source>
</evidence>
<feature type="transmembrane region" description="Helical" evidence="7">
    <location>
        <begin position="478"/>
        <end position="497"/>
    </location>
</feature>
<name>A0ABY4ELS4_9BACI</name>
<dbReference type="Pfam" id="PF03600">
    <property type="entry name" value="CitMHS"/>
    <property type="match status" value="1"/>
</dbReference>
<dbReference type="InterPro" id="IPR006037">
    <property type="entry name" value="RCK_C"/>
</dbReference>
<evidence type="ECO:0000256" key="6">
    <source>
        <dbReference type="ARBA" id="ARBA00023136"/>
    </source>
</evidence>
<keyword evidence="10" id="KW-1185">Reference proteome</keyword>
<feature type="transmembrane region" description="Helical" evidence="7">
    <location>
        <begin position="28"/>
        <end position="45"/>
    </location>
</feature>
<feature type="transmembrane region" description="Helical" evidence="7">
    <location>
        <begin position="504"/>
        <end position="523"/>
    </location>
</feature>
<evidence type="ECO:0000256" key="1">
    <source>
        <dbReference type="ARBA" id="ARBA00004141"/>
    </source>
</evidence>
<dbReference type="InterPro" id="IPR036721">
    <property type="entry name" value="RCK_C_sf"/>
</dbReference>
<feature type="transmembrane region" description="Helical" evidence="7">
    <location>
        <begin position="401"/>
        <end position="434"/>
    </location>
</feature>
<dbReference type="Pfam" id="PF02080">
    <property type="entry name" value="TrkA_C"/>
    <property type="match status" value="2"/>
</dbReference>
<evidence type="ECO:0000313" key="10">
    <source>
        <dbReference type="Proteomes" id="UP000831787"/>
    </source>
</evidence>
<dbReference type="Gene3D" id="3.30.70.1450">
    <property type="entry name" value="Regulator of K+ conductance, C-terminal domain"/>
    <property type="match status" value="2"/>
</dbReference>
<evidence type="ECO:0000256" key="2">
    <source>
        <dbReference type="ARBA" id="ARBA00022448"/>
    </source>
</evidence>
<feature type="transmembrane region" description="Helical" evidence="7">
    <location>
        <begin position="6"/>
        <end position="23"/>
    </location>
</feature>
<dbReference type="InterPro" id="IPR051679">
    <property type="entry name" value="DASS-Related_Transporters"/>
</dbReference>